<feature type="coiled-coil region" evidence="7">
    <location>
        <begin position="603"/>
        <end position="630"/>
    </location>
</feature>
<keyword evidence="7" id="KW-0175">Coiled coil</keyword>
<dbReference type="SUPFAM" id="SSF50156">
    <property type="entry name" value="PDZ domain-like"/>
    <property type="match status" value="4"/>
</dbReference>
<dbReference type="EMBL" id="HACG01044364">
    <property type="protein sequence ID" value="CEK91229.1"/>
    <property type="molecule type" value="Transcribed_RNA"/>
</dbReference>
<feature type="domain" description="PDZ" evidence="12">
    <location>
        <begin position="1288"/>
        <end position="1373"/>
    </location>
</feature>
<dbReference type="InterPro" id="IPR029021">
    <property type="entry name" value="Prot-tyrosine_phosphatase-like"/>
</dbReference>
<comment type="similarity">
    <text evidence="3">Belongs to the protein-tyrosine phosphatase family. Non-receptor class subfamily.</text>
</comment>
<feature type="region of interest" description="Disordered" evidence="8">
    <location>
        <begin position="306"/>
        <end position="336"/>
    </location>
</feature>
<dbReference type="InterPro" id="IPR036034">
    <property type="entry name" value="PDZ_sf"/>
</dbReference>
<dbReference type="Gene3D" id="1.20.80.10">
    <property type="match status" value="1"/>
</dbReference>
<dbReference type="CDD" id="cd14473">
    <property type="entry name" value="FERM_B-lobe"/>
    <property type="match status" value="1"/>
</dbReference>
<accession>A0A0B7BD32</accession>
<dbReference type="SUPFAM" id="SSF47031">
    <property type="entry name" value="Second domain of FERM"/>
    <property type="match status" value="1"/>
</dbReference>
<dbReference type="PROSITE" id="PS00661">
    <property type="entry name" value="FERM_2"/>
    <property type="match status" value="1"/>
</dbReference>
<gene>
    <name evidence="13" type="primary">ORF181646</name>
</gene>
<dbReference type="PROSITE" id="PS50106">
    <property type="entry name" value="PDZ"/>
    <property type="match status" value="4"/>
</dbReference>
<dbReference type="Gene3D" id="2.30.42.10">
    <property type="match status" value="4"/>
</dbReference>
<feature type="domain" description="Tyrosine specific protein phosphatases" evidence="10">
    <location>
        <begin position="1668"/>
        <end position="1737"/>
    </location>
</feature>
<dbReference type="CDD" id="cd06694">
    <property type="entry name" value="PDZ1_PTPN13_FRMPD2-like"/>
    <property type="match status" value="1"/>
</dbReference>
<comment type="subcellular location">
    <subcellularLocation>
        <location evidence="2">Cytoplasm</location>
        <location evidence="2">Cytoskeleton</location>
    </subcellularLocation>
    <subcellularLocation>
        <location evidence="1">Nucleus</location>
    </subcellularLocation>
</comment>
<name>A0A0B7BD32_9EUPU</name>
<dbReference type="SMART" id="SM00404">
    <property type="entry name" value="PTPc_motif"/>
    <property type="match status" value="1"/>
</dbReference>
<feature type="compositionally biased region" description="Polar residues" evidence="8">
    <location>
        <begin position="537"/>
        <end position="556"/>
    </location>
</feature>
<keyword evidence="5" id="KW-0206">Cytoskeleton</keyword>
<evidence type="ECO:0000256" key="1">
    <source>
        <dbReference type="ARBA" id="ARBA00004123"/>
    </source>
</evidence>
<feature type="region of interest" description="Disordered" evidence="8">
    <location>
        <begin position="517"/>
        <end position="561"/>
    </location>
</feature>
<evidence type="ECO:0008006" key="14">
    <source>
        <dbReference type="Google" id="ProtNLM"/>
    </source>
</evidence>
<organism evidence="13">
    <name type="scientific">Arion vulgaris</name>
    <dbReference type="NCBI Taxonomy" id="1028688"/>
    <lineage>
        <taxon>Eukaryota</taxon>
        <taxon>Metazoa</taxon>
        <taxon>Spiralia</taxon>
        <taxon>Lophotrochozoa</taxon>
        <taxon>Mollusca</taxon>
        <taxon>Gastropoda</taxon>
        <taxon>Heterobranchia</taxon>
        <taxon>Euthyneura</taxon>
        <taxon>Panpulmonata</taxon>
        <taxon>Eupulmonata</taxon>
        <taxon>Stylommatophora</taxon>
        <taxon>Helicina</taxon>
        <taxon>Arionoidea</taxon>
        <taxon>Arionidae</taxon>
        <taxon>Arion</taxon>
    </lineage>
</organism>
<feature type="domain" description="FERM" evidence="11">
    <location>
        <begin position="1"/>
        <end position="179"/>
    </location>
</feature>
<evidence type="ECO:0000256" key="3">
    <source>
        <dbReference type="ARBA" id="ARBA00009649"/>
    </source>
</evidence>
<dbReference type="InterPro" id="IPR035963">
    <property type="entry name" value="FERM_2"/>
</dbReference>
<reference evidence="13" key="1">
    <citation type="submission" date="2014-12" db="EMBL/GenBank/DDBJ databases">
        <title>Insight into the proteome of Arion vulgaris.</title>
        <authorList>
            <person name="Aradska J."/>
            <person name="Bulat T."/>
            <person name="Smidak R."/>
            <person name="Sarate P."/>
            <person name="Gangsoo J."/>
            <person name="Sialana F."/>
            <person name="Bilban M."/>
            <person name="Lubec G."/>
        </authorList>
    </citation>
    <scope>NUCLEOTIDE SEQUENCE</scope>
    <source>
        <tissue evidence="13">Skin</tissue>
    </source>
</reference>
<dbReference type="InterPro" id="IPR016130">
    <property type="entry name" value="Tyr_Pase_AS"/>
</dbReference>
<dbReference type="SMART" id="SM00194">
    <property type="entry name" value="PTPc"/>
    <property type="match status" value="1"/>
</dbReference>
<dbReference type="SUPFAM" id="SSF50729">
    <property type="entry name" value="PH domain-like"/>
    <property type="match status" value="1"/>
</dbReference>
<feature type="region of interest" description="Disordered" evidence="8">
    <location>
        <begin position="1073"/>
        <end position="1093"/>
    </location>
</feature>
<dbReference type="Gene3D" id="3.90.190.10">
    <property type="entry name" value="Protein tyrosine phosphatase superfamily"/>
    <property type="match status" value="1"/>
</dbReference>
<evidence type="ECO:0000256" key="2">
    <source>
        <dbReference type="ARBA" id="ARBA00004245"/>
    </source>
</evidence>
<feature type="compositionally biased region" description="Acidic residues" evidence="8">
    <location>
        <begin position="1081"/>
        <end position="1093"/>
    </location>
</feature>
<evidence type="ECO:0000256" key="4">
    <source>
        <dbReference type="ARBA" id="ARBA00022490"/>
    </source>
</evidence>
<dbReference type="InterPro" id="IPR014352">
    <property type="entry name" value="FERM/acyl-CoA-bd_prot_sf"/>
</dbReference>
<feature type="compositionally biased region" description="Polar residues" evidence="8">
    <location>
        <begin position="324"/>
        <end position="336"/>
    </location>
</feature>
<dbReference type="SMART" id="SM01196">
    <property type="entry name" value="FERM_C"/>
    <property type="match status" value="1"/>
</dbReference>
<keyword evidence="6" id="KW-0539">Nucleus</keyword>
<feature type="compositionally biased region" description="Polar residues" evidence="8">
    <location>
        <begin position="921"/>
        <end position="933"/>
    </location>
</feature>
<dbReference type="Pfam" id="PF00102">
    <property type="entry name" value="Y_phosphatase"/>
    <property type="match status" value="1"/>
</dbReference>
<protein>
    <recommendedName>
        <fullName evidence="14">Protein-tyrosine-phosphatase</fullName>
    </recommendedName>
</protein>
<dbReference type="Gene3D" id="2.30.29.30">
    <property type="entry name" value="Pleckstrin-homology domain (PH domain)/Phosphotyrosine-binding domain (PTB)"/>
    <property type="match status" value="1"/>
</dbReference>
<dbReference type="InterPro" id="IPR000299">
    <property type="entry name" value="FERM_domain"/>
</dbReference>
<dbReference type="PROSITE" id="PS50056">
    <property type="entry name" value="TYR_PHOSPHATASE_2"/>
    <property type="match status" value="1"/>
</dbReference>
<dbReference type="PROSITE" id="PS00383">
    <property type="entry name" value="TYR_PHOSPHATASE_1"/>
    <property type="match status" value="1"/>
</dbReference>
<dbReference type="PRINTS" id="PR00700">
    <property type="entry name" value="PRTYPHPHTASE"/>
</dbReference>
<dbReference type="PANTHER" id="PTHR46900:SF4">
    <property type="entry name" value="FERM AND PDZ DOMAIN CONTAINING 2"/>
    <property type="match status" value="1"/>
</dbReference>
<feature type="non-terminal residue" evidence="13">
    <location>
        <position position="1"/>
    </location>
</feature>
<dbReference type="PROSITE" id="PS50057">
    <property type="entry name" value="FERM_3"/>
    <property type="match status" value="1"/>
</dbReference>
<feature type="domain" description="PDZ" evidence="12">
    <location>
        <begin position="345"/>
        <end position="431"/>
    </location>
</feature>
<proteinExistence type="inferred from homology"/>
<dbReference type="InterPro" id="IPR052074">
    <property type="entry name" value="NonRcpt_TyrProt_Phosphatase"/>
</dbReference>
<dbReference type="PANTHER" id="PTHR46900">
    <property type="entry name" value="TYROSINE-PROTEIN PHOSPHATASE NON-RECEPTOR TYPE 13"/>
    <property type="match status" value="1"/>
</dbReference>
<dbReference type="Pfam" id="PF00595">
    <property type="entry name" value="PDZ"/>
    <property type="match status" value="4"/>
</dbReference>
<evidence type="ECO:0000256" key="5">
    <source>
        <dbReference type="ARBA" id="ARBA00023212"/>
    </source>
</evidence>
<dbReference type="Pfam" id="PF09380">
    <property type="entry name" value="FERM_C"/>
    <property type="match status" value="1"/>
</dbReference>
<dbReference type="InterPro" id="IPR018980">
    <property type="entry name" value="FERM_PH-like_C"/>
</dbReference>
<evidence type="ECO:0000256" key="8">
    <source>
        <dbReference type="SAM" id="MobiDB-lite"/>
    </source>
</evidence>
<feature type="region of interest" description="Disordered" evidence="8">
    <location>
        <begin position="899"/>
        <end position="955"/>
    </location>
</feature>
<evidence type="ECO:0000256" key="6">
    <source>
        <dbReference type="ARBA" id="ARBA00023242"/>
    </source>
</evidence>
<dbReference type="GO" id="GO:0005634">
    <property type="term" value="C:nucleus"/>
    <property type="evidence" value="ECO:0007669"/>
    <property type="project" value="UniProtKB-SubCell"/>
</dbReference>
<dbReference type="GO" id="GO:0004725">
    <property type="term" value="F:protein tyrosine phosphatase activity"/>
    <property type="evidence" value="ECO:0007669"/>
    <property type="project" value="InterPro"/>
</dbReference>
<dbReference type="InterPro" id="IPR019747">
    <property type="entry name" value="FERM_CS"/>
</dbReference>
<evidence type="ECO:0000313" key="13">
    <source>
        <dbReference type="EMBL" id="CEK91229.1"/>
    </source>
</evidence>
<dbReference type="InterPro" id="IPR019748">
    <property type="entry name" value="FERM_central"/>
</dbReference>
<feature type="domain" description="Tyrosine-protein phosphatase" evidence="9">
    <location>
        <begin position="1492"/>
        <end position="1746"/>
    </location>
</feature>
<dbReference type="GO" id="GO:0005856">
    <property type="term" value="C:cytoskeleton"/>
    <property type="evidence" value="ECO:0007669"/>
    <property type="project" value="UniProtKB-SubCell"/>
</dbReference>
<feature type="compositionally biased region" description="Polar residues" evidence="8">
    <location>
        <begin position="1424"/>
        <end position="1434"/>
    </location>
</feature>
<sequence>VLLAGLAMQAEYGDHNRVILEENIFMPEHYFPSRAVRRFGASSVKDNAMREHKNCTGIPDSQAEIEYIKHVRHLPEYGIHFHKLFKTKSNTDTFMWVGLSKHSLVLAEPESYGRSIVQDHPWNSILKISFNKRRFSIQPKMEVTRGKPPKINFYTSSYRKGRYLLQFSTEQHKFQIRMRTRPSNMETLSGNMRIQTADAAVGEGEIREGAEFIPSPTYVEPSQMALPDDEEVETSNVVWEGKPSATSEHPLQYRNPPPYQPPRMAQILGGLHVFPEVSSDQLHASIADLADTDFDEHQLQMLLDMSSNSSSQDSVLTSDRSEDNSPQGSPKFPTNDSKLGRCIFEATLEKEDVHGIGLTIIGGETTNSLDLGIFVKSVVPGGPAERDGRIMPGDRLIAIGGISLEGKQHHEAVTMIRDSGPDVTLLVSQIRPPGTIKKRNLHDEQAEFEKKLRNSMMEYNKSGSDPTFSKHDISGLETLLRFDDFVENINSSSDSDNVHKSDEKIYMVATKKGTSASYKSDSKPFSYPGDNIKPAKTTYSTQTRQAPTKLTKSNIRSRSDPEHIATQEGLYVSTEGYSLPKLTLHPKAQKRDKWHRDVDNSVYNRGERSVNALEQLREEQEINLERDREIRDWSSDTLIQNSDYYSPGRLTKEDREHLQLLGDIAALEADDSSSDSDFDTAIKKMVKGANHKTTLDGRVVNPVSPNVIRMPAERDAGIQDLTSIVTYEVILEGRNNSLGIITNTPDDPGFPKDGVYVKEIVSGSSAEQGNIIAPGDKILEVAGQSVNGRDCRTVQTLLDTVYDPVTVKVSRSLHRDALVTGKPTFVNQSSSKFNLNTPNIHSSWNVISHELTSNEKDQLPHLPGSDEVFVTAVNSERQPSNFRDHPRAMSISKLITSAPKGRTKPLDENLQIVPPPPPLVFTSQDSESNTQSDMDSDILDSSRSDPENGYNQLLLPNKNSGVILRAGSPENTGGMHLSTTEKEDVKKDNKMIAKDFVDERNNNNVQTERDTLSLAGSTEFNQQLVSLQFAMDKMLGSEAVSSSSISQFSDSSASIDSVIKSTNKVIEERRKLARQSKLDSDIENESQNDDDDDVIEEQQKLARLSKLYSDIENGSQNDEHDDDDDVVIPNYGKDPAADYSSSETETKSLTSTGRNKITEEDTSVNTDRNISKMYENQASRLQQEPKILEFSLEKNGTEFGFTVAGGRSTGGCYIKHLVSGSAVNDGRLRPGDKILKVNGRDMTALNHVEAVTLLRKLPNVATLLLLRYPLASVQIPEKPRIVQPEMLRIELFKTNVTANLGLRLVQKEIDGQSGIFVQKLRIGGTAHKDGRLLEGDQILQANGVSFIDIPKSEALSVLREANKSVQLVITRSDNSMSSSEEEVYDENGDQYDDEDVDTITSEDSPVNLSQQDDGNRETGKSKHNFGTRQSSTNKAPRGNYVCPRTQVIDVPVIMSQAWLRDLSLLSEPNARGGEYIGHLLQSLTDLVQAGEHNEEFRNLNQMTEIGSSNVGKLQENKSKNRYRNVLPFDEYRVKLLNQTSDYINASHINMKVGNTELNYIACQGPTPESTSDFWVMVWQEKVNVIVMLTQVIEGGKVKCHAYWPQTKDVITDDGSLVITLVRSYQLEDFIVVQMRIEEKATMLVREVTQIQYNSWPDHGAPDTALPLLKLLQVSHLFEGGSPAIVHCSAGIGRTGTFIATDTALATIEQGLELDLYQIVHNLRTQRHGMIQTTDQYLFCYTACIEALLTLIDKFAEINLSEQQLSRI</sequence>
<evidence type="ECO:0000256" key="7">
    <source>
        <dbReference type="SAM" id="Coils"/>
    </source>
</evidence>
<evidence type="ECO:0000259" key="9">
    <source>
        <dbReference type="PROSITE" id="PS50055"/>
    </source>
</evidence>
<dbReference type="CDD" id="cd00136">
    <property type="entry name" value="PDZ_canonical"/>
    <property type="match status" value="1"/>
</dbReference>
<dbReference type="InterPro" id="IPR003595">
    <property type="entry name" value="Tyr_Pase_cat"/>
</dbReference>
<evidence type="ECO:0000259" key="12">
    <source>
        <dbReference type="PROSITE" id="PS50106"/>
    </source>
</evidence>
<dbReference type="SMART" id="SM00228">
    <property type="entry name" value="PDZ"/>
    <property type="match status" value="4"/>
</dbReference>
<feature type="compositionally biased region" description="Low complexity" evidence="8">
    <location>
        <begin position="1140"/>
        <end position="1152"/>
    </location>
</feature>
<evidence type="ECO:0000259" key="11">
    <source>
        <dbReference type="PROSITE" id="PS50057"/>
    </source>
</evidence>
<dbReference type="InterPro" id="IPR001478">
    <property type="entry name" value="PDZ"/>
</dbReference>
<feature type="compositionally biased region" description="Low complexity" evidence="8">
    <location>
        <begin position="306"/>
        <end position="318"/>
    </location>
</feature>
<dbReference type="Pfam" id="PF00373">
    <property type="entry name" value="FERM_M"/>
    <property type="match status" value="1"/>
</dbReference>
<feature type="region of interest" description="Disordered" evidence="8">
    <location>
        <begin position="1372"/>
        <end position="1438"/>
    </location>
</feature>
<feature type="compositionally biased region" description="Polar residues" evidence="8">
    <location>
        <begin position="1398"/>
        <end position="1412"/>
    </location>
</feature>
<keyword evidence="4" id="KW-0963">Cytoplasm</keyword>
<evidence type="ECO:0000259" key="10">
    <source>
        <dbReference type="PROSITE" id="PS50056"/>
    </source>
</evidence>
<dbReference type="SUPFAM" id="SSF52799">
    <property type="entry name" value="(Phosphotyrosine protein) phosphatases II"/>
    <property type="match status" value="1"/>
</dbReference>
<dbReference type="InterPro" id="IPR000242">
    <property type="entry name" value="PTP_cat"/>
</dbReference>
<dbReference type="InterPro" id="IPR011993">
    <property type="entry name" value="PH-like_dom_sf"/>
</dbReference>
<dbReference type="InterPro" id="IPR000387">
    <property type="entry name" value="Tyr_Pase_dom"/>
</dbReference>
<feature type="domain" description="PDZ" evidence="12">
    <location>
        <begin position="728"/>
        <end position="813"/>
    </location>
</feature>
<feature type="compositionally biased region" description="Acidic residues" evidence="8">
    <location>
        <begin position="1379"/>
        <end position="1397"/>
    </location>
</feature>
<dbReference type="PROSITE" id="PS50055">
    <property type="entry name" value="TYR_PHOSPHATASE_PTP"/>
    <property type="match status" value="1"/>
</dbReference>
<feature type="region of interest" description="Disordered" evidence="8">
    <location>
        <begin position="1112"/>
        <end position="1155"/>
    </location>
</feature>
<feature type="domain" description="PDZ" evidence="12">
    <location>
        <begin position="1187"/>
        <end position="1269"/>
    </location>
</feature>